<evidence type="ECO:0000313" key="5">
    <source>
        <dbReference type="Proteomes" id="UP000242367"/>
    </source>
</evidence>
<keyword evidence="1" id="KW-0808">Transferase</keyword>
<protein>
    <recommendedName>
        <fullName evidence="3">Histidine kinase/HSP90-like ATPase domain-containing protein</fullName>
    </recommendedName>
</protein>
<proteinExistence type="predicted"/>
<accession>A0A2P4UFI3</accession>
<dbReference type="RefSeq" id="WP_103563005.1">
    <property type="nucleotide sequence ID" value="NZ_MTBP01000002.1"/>
</dbReference>
<dbReference type="AlphaFoldDB" id="A0A2P4UFI3"/>
<dbReference type="CDD" id="cd16936">
    <property type="entry name" value="HATPase_RsbW-like"/>
    <property type="match status" value="1"/>
</dbReference>
<dbReference type="Proteomes" id="UP000242367">
    <property type="component" value="Unassembled WGS sequence"/>
</dbReference>
<gene>
    <name evidence="4" type="ORF">BTM25_24270</name>
</gene>
<comment type="caution">
    <text evidence="4">The sequence shown here is derived from an EMBL/GenBank/DDBJ whole genome shotgun (WGS) entry which is preliminary data.</text>
</comment>
<dbReference type="Gene3D" id="3.30.565.10">
    <property type="entry name" value="Histidine kinase-like ATPase, C-terminal domain"/>
    <property type="match status" value="1"/>
</dbReference>
<dbReference type="GO" id="GO:0004674">
    <property type="term" value="F:protein serine/threonine kinase activity"/>
    <property type="evidence" value="ECO:0007669"/>
    <property type="project" value="UniProtKB-KW"/>
</dbReference>
<keyword evidence="1" id="KW-0418">Kinase</keyword>
<evidence type="ECO:0000313" key="4">
    <source>
        <dbReference type="EMBL" id="POM23801.1"/>
    </source>
</evidence>
<dbReference type="EMBL" id="MTBP01000002">
    <property type="protein sequence ID" value="POM23801.1"/>
    <property type="molecule type" value="Genomic_DNA"/>
</dbReference>
<organism evidence="4 5">
    <name type="scientific">Actinomadura rubteroloni</name>
    <dbReference type="NCBI Taxonomy" id="1926885"/>
    <lineage>
        <taxon>Bacteria</taxon>
        <taxon>Bacillati</taxon>
        <taxon>Actinomycetota</taxon>
        <taxon>Actinomycetes</taxon>
        <taxon>Streptosporangiales</taxon>
        <taxon>Thermomonosporaceae</taxon>
        <taxon>Actinomadura</taxon>
    </lineage>
</organism>
<evidence type="ECO:0000256" key="2">
    <source>
        <dbReference type="SAM" id="MobiDB-lite"/>
    </source>
</evidence>
<evidence type="ECO:0000256" key="1">
    <source>
        <dbReference type="ARBA" id="ARBA00022527"/>
    </source>
</evidence>
<dbReference type="PANTHER" id="PTHR35526:SF3">
    <property type="entry name" value="ANTI-SIGMA-F FACTOR RSBW"/>
    <property type="match status" value="1"/>
</dbReference>
<dbReference type="InterPro" id="IPR036890">
    <property type="entry name" value="HATPase_C_sf"/>
</dbReference>
<feature type="domain" description="Histidine kinase/HSP90-like ATPase" evidence="3">
    <location>
        <begin position="41"/>
        <end position="156"/>
    </location>
</feature>
<feature type="region of interest" description="Disordered" evidence="2">
    <location>
        <begin position="1"/>
        <end position="22"/>
    </location>
</feature>
<dbReference type="Pfam" id="PF13581">
    <property type="entry name" value="HATPase_c_2"/>
    <property type="match status" value="1"/>
</dbReference>
<name>A0A2P4UFI3_9ACTN</name>
<evidence type="ECO:0000259" key="3">
    <source>
        <dbReference type="Pfam" id="PF13581"/>
    </source>
</evidence>
<dbReference type="PANTHER" id="PTHR35526">
    <property type="entry name" value="ANTI-SIGMA-F FACTOR RSBW-RELATED"/>
    <property type="match status" value="1"/>
</dbReference>
<dbReference type="SUPFAM" id="SSF55874">
    <property type="entry name" value="ATPase domain of HSP90 chaperone/DNA topoisomerase II/histidine kinase"/>
    <property type="match status" value="1"/>
</dbReference>
<dbReference type="InterPro" id="IPR050267">
    <property type="entry name" value="Anti-sigma-factor_SerPK"/>
</dbReference>
<sequence length="173" mass="18703">MNAEPPDCLTAATGPGRHRATDTRRQMQADVTLLAFQHAADLARQFTRDVVRQFGMVGLVRDAELVVSEIVTNVIKAAGLTTATPSENITVRHMFKLCLFTDDDSLIIAVWDALPGYPVRQTPGLDAEAGRGLLLVDALSDEWGSAPYNNHSKVVWAVLSDVGTDPAPTCQDC</sequence>
<reference evidence="4 5" key="1">
    <citation type="journal article" date="2017" name="Chemistry">
        <title>Isolation, Biosynthesis and Chemical Modifications of Rubterolones A-F: Rare Tropolone Alkaloids from Actinomadura sp. 5-2.</title>
        <authorList>
            <person name="Guo H."/>
            <person name="Benndorf R."/>
            <person name="Leichnitz D."/>
            <person name="Klassen J.L."/>
            <person name="Vollmers J."/>
            <person name="Gorls H."/>
            <person name="Steinacker M."/>
            <person name="Weigel C."/>
            <person name="Dahse H.M."/>
            <person name="Kaster A.K."/>
            <person name="de Beer Z.W."/>
            <person name="Poulsen M."/>
            <person name="Beemelmanns C."/>
        </authorList>
    </citation>
    <scope>NUCLEOTIDE SEQUENCE [LARGE SCALE GENOMIC DNA]</scope>
    <source>
        <strain evidence="4 5">5-2</strain>
    </source>
</reference>
<keyword evidence="5" id="KW-1185">Reference proteome</keyword>
<dbReference type="InterPro" id="IPR003594">
    <property type="entry name" value="HATPase_dom"/>
</dbReference>
<keyword evidence="1" id="KW-0723">Serine/threonine-protein kinase</keyword>